<keyword evidence="1" id="KW-0347">Helicase</keyword>
<comment type="similarity">
    <text evidence="1">Belongs to the helicase family.</text>
</comment>
<dbReference type="EMBL" id="BGPR01203328">
    <property type="protein sequence ID" value="GBN23728.1"/>
    <property type="molecule type" value="Genomic_DNA"/>
</dbReference>
<dbReference type="EMBL" id="BGPR01203305">
    <property type="protein sequence ID" value="GBN23671.1"/>
    <property type="molecule type" value="Genomic_DNA"/>
</dbReference>
<dbReference type="InterPro" id="IPR027417">
    <property type="entry name" value="P-loop_NTPase"/>
</dbReference>
<dbReference type="Pfam" id="PF05970">
    <property type="entry name" value="PIF1"/>
    <property type="match status" value="1"/>
</dbReference>
<comment type="catalytic activity">
    <reaction evidence="1">
        <text>ATP + H2O = ADP + phosphate + H(+)</text>
        <dbReference type="Rhea" id="RHEA:13065"/>
        <dbReference type="ChEBI" id="CHEBI:15377"/>
        <dbReference type="ChEBI" id="CHEBI:15378"/>
        <dbReference type="ChEBI" id="CHEBI:30616"/>
        <dbReference type="ChEBI" id="CHEBI:43474"/>
        <dbReference type="ChEBI" id="CHEBI:456216"/>
        <dbReference type="EC" id="5.6.2.3"/>
    </reaction>
</comment>
<dbReference type="GO" id="GO:0005524">
    <property type="term" value="F:ATP binding"/>
    <property type="evidence" value="ECO:0007669"/>
    <property type="project" value="UniProtKB-KW"/>
</dbReference>
<dbReference type="GO" id="GO:0000723">
    <property type="term" value="P:telomere maintenance"/>
    <property type="evidence" value="ECO:0007669"/>
    <property type="project" value="InterPro"/>
</dbReference>
<reference evidence="6 7" key="1">
    <citation type="journal article" date="2019" name="Sci. Rep.">
        <title>Orb-weaving spider Araneus ventricosus genome elucidates the spidroin gene catalogue.</title>
        <authorList>
            <person name="Kono N."/>
            <person name="Nakamura H."/>
            <person name="Ohtoshi R."/>
            <person name="Moran D.A.P."/>
            <person name="Shinohara A."/>
            <person name="Yoshida Y."/>
            <person name="Fujiwara M."/>
            <person name="Mori M."/>
            <person name="Tomita M."/>
            <person name="Arakawa K."/>
        </authorList>
    </citation>
    <scope>NUCLEOTIDE SEQUENCE [LARGE SCALE GENOMIC DNA]</scope>
</reference>
<evidence type="ECO:0000259" key="2">
    <source>
        <dbReference type="Pfam" id="PF05970"/>
    </source>
</evidence>
<evidence type="ECO:0000313" key="7">
    <source>
        <dbReference type="Proteomes" id="UP000499080"/>
    </source>
</evidence>
<keyword evidence="1" id="KW-0547">Nucleotide-binding</keyword>
<gene>
    <name evidence="6" type="ORF">AVEN_167756_1</name>
    <name evidence="3" type="ORF">AVEN_261476_1</name>
    <name evidence="4" type="ORF">AVEN_61286_1</name>
    <name evidence="5" type="ORF">AVEN_82691_1</name>
</gene>
<dbReference type="PANTHER" id="PTHR10492:SF57">
    <property type="entry name" value="ATP-DEPENDENT DNA HELICASE"/>
    <property type="match status" value="1"/>
</dbReference>
<keyword evidence="1" id="KW-0233">DNA recombination</keyword>
<keyword evidence="1" id="KW-0067">ATP-binding</keyword>
<dbReference type="PANTHER" id="PTHR10492">
    <property type="match status" value="1"/>
</dbReference>
<keyword evidence="1" id="KW-0227">DNA damage</keyword>
<dbReference type="SUPFAM" id="SSF52540">
    <property type="entry name" value="P-loop containing nucleoside triphosphate hydrolases"/>
    <property type="match status" value="1"/>
</dbReference>
<dbReference type="Gene3D" id="3.40.50.300">
    <property type="entry name" value="P-loop containing nucleotide triphosphate hydrolases"/>
    <property type="match status" value="1"/>
</dbReference>
<evidence type="ECO:0000313" key="3">
    <source>
        <dbReference type="EMBL" id="GBN23620.1"/>
    </source>
</evidence>
<proteinExistence type="inferred from homology"/>
<sequence length="179" mass="20135">MQVGGERKRAFCDIIATCGLSNPQKMWENKKNDMVDDIFPRSQRHDENIEYSDVIYSEALTRVEDQVITISGKDLSCFGLSRPSRTVSNDLMQELDYDTQVLQQQLNEFVPRLNPGQKTVFDNVLKQVESGEGGLFFLDAPGGTGKNFLLNLLLSQIRKDKKKSCHCSDGLLGNSRQAT</sequence>
<evidence type="ECO:0000313" key="4">
    <source>
        <dbReference type="EMBL" id="GBN23664.1"/>
    </source>
</evidence>
<keyword evidence="1" id="KW-0234">DNA repair</keyword>
<evidence type="ECO:0000313" key="6">
    <source>
        <dbReference type="EMBL" id="GBN23728.1"/>
    </source>
</evidence>
<dbReference type="EMBL" id="BGPR01203285">
    <property type="protein sequence ID" value="GBN23620.1"/>
    <property type="molecule type" value="Genomic_DNA"/>
</dbReference>
<protein>
    <recommendedName>
        <fullName evidence="1">ATP-dependent DNA helicase</fullName>
        <ecNumber evidence="1">5.6.2.3</ecNumber>
    </recommendedName>
</protein>
<keyword evidence="7" id="KW-1185">Reference proteome</keyword>
<dbReference type="GO" id="GO:0006281">
    <property type="term" value="P:DNA repair"/>
    <property type="evidence" value="ECO:0007669"/>
    <property type="project" value="UniProtKB-KW"/>
</dbReference>
<dbReference type="GO" id="GO:0043139">
    <property type="term" value="F:5'-3' DNA helicase activity"/>
    <property type="evidence" value="ECO:0007669"/>
    <property type="project" value="UniProtKB-EC"/>
</dbReference>
<dbReference type="EC" id="5.6.2.3" evidence="1"/>
<dbReference type="Proteomes" id="UP000499080">
    <property type="component" value="Unassembled WGS sequence"/>
</dbReference>
<evidence type="ECO:0000256" key="1">
    <source>
        <dbReference type="RuleBase" id="RU363044"/>
    </source>
</evidence>
<dbReference type="OrthoDB" id="6435532at2759"/>
<feature type="domain" description="DNA helicase Pif1-like DEAD-box helicase" evidence="2">
    <location>
        <begin position="113"/>
        <end position="163"/>
    </location>
</feature>
<keyword evidence="1" id="KW-0378">Hydrolase</keyword>
<dbReference type="EMBL" id="BGPR01203303">
    <property type="protein sequence ID" value="GBN23664.1"/>
    <property type="molecule type" value="Genomic_DNA"/>
</dbReference>
<comment type="cofactor">
    <cofactor evidence="1">
        <name>Mg(2+)</name>
        <dbReference type="ChEBI" id="CHEBI:18420"/>
    </cofactor>
</comment>
<dbReference type="AlphaFoldDB" id="A0A4Y2M9E7"/>
<dbReference type="InterPro" id="IPR010285">
    <property type="entry name" value="DNA_helicase_pif1-like_DEAD"/>
</dbReference>
<organism evidence="6 7">
    <name type="scientific">Araneus ventricosus</name>
    <name type="common">Orbweaver spider</name>
    <name type="synonym">Epeira ventricosa</name>
    <dbReference type="NCBI Taxonomy" id="182803"/>
    <lineage>
        <taxon>Eukaryota</taxon>
        <taxon>Metazoa</taxon>
        <taxon>Ecdysozoa</taxon>
        <taxon>Arthropoda</taxon>
        <taxon>Chelicerata</taxon>
        <taxon>Arachnida</taxon>
        <taxon>Araneae</taxon>
        <taxon>Araneomorphae</taxon>
        <taxon>Entelegynae</taxon>
        <taxon>Araneoidea</taxon>
        <taxon>Araneidae</taxon>
        <taxon>Araneus</taxon>
    </lineage>
</organism>
<evidence type="ECO:0000313" key="5">
    <source>
        <dbReference type="EMBL" id="GBN23671.1"/>
    </source>
</evidence>
<dbReference type="GO" id="GO:0006310">
    <property type="term" value="P:DNA recombination"/>
    <property type="evidence" value="ECO:0007669"/>
    <property type="project" value="UniProtKB-KW"/>
</dbReference>
<comment type="caution">
    <text evidence="6">The sequence shown here is derived from an EMBL/GenBank/DDBJ whole genome shotgun (WGS) entry which is preliminary data.</text>
</comment>
<dbReference type="GO" id="GO:0016787">
    <property type="term" value="F:hydrolase activity"/>
    <property type="evidence" value="ECO:0007669"/>
    <property type="project" value="UniProtKB-KW"/>
</dbReference>
<accession>A0A4Y2M9E7</accession>
<name>A0A4Y2M9E7_ARAVE</name>